<dbReference type="AlphaFoldDB" id="A0A0L0VIV7"/>
<feature type="region of interest" description="Disordered" evidence="1">
    <location>
        <begin position="104"/>
        <end position="128"/>
    </location>
</feature>
<comment type="caution">
    <text evidence="2">The sequence shown here is derived from an EMBL/GenBank/DDBJ whole genome shotgun (WGS) entry which is preliminary data.</text>
</comment>
<evidence type="ECO:0000313" key="2">
    <source>
        <dbReference type="EMBL" id="KNE99198.1"/>
    </source>
</evidence>
<keyword evidence="3" id="KW-1185">Reference proteome</keyword>
<reference evidence="3" key="1">
    <citation type="submission" date="2014-03" db="EMBL/GenBank/DDBJ databases">
        <title>The Genome Sequence of Puccinia striiformis f. sp. tritici PST-78.</title>
        <authorList>
            <consortium name="The Broad Institute Genome Sequencing Platform"/>
            <person name="Cuomo C."/>
            <person name="Hulbert S."/>
            <person name="Chen X."/>
            <person name="Walker B."/>
            <person name="Young S.K."/>
            <person name="Zeng Q."/>
            <person name="Gargeya S."/>
            <person name="Fitzgerald M."/>
            <person name="Haas B."/>
            <person name="Abouelleil A."/>
            <person name="Alvarado L."/>
            <person name="Arachchi H.M."/>
            <person name="Berlin A.M."/>
            <person name="Chapman S.B."/>
            <person name="Goldberg J."/>
            <person name="Griggs A."/>
            <person name="Gujja S."/>
            <person name="Hansen M."/>
            <person name="Howarth C."/>
            <person name="Imamovic A."/>
            <person name="Larimer J."/>
            <person name="McCowan C."/>
            <person name="Montmayeur A."/>
            <person name="Murphy C."/>
            <person name="Neiman D."/>
            <person name="Pearson M."/>
            <person name="Priest M."/>
            <person name="Roberts A."/>
            <person name="Saif S."/>
            <person name="Shea T."/>
            <person name="Sisk P."/>
            <person name="Sykes S."/>
            <person name="Wortman J."/>
            <person name="Nusbaum C."/>
            <person name="Birren B."/>
        </authorList>
    </citation>
    <scope>NUCLEOTIDE SEQUENCE [LARGE SCALE GENOMIC DNA]</scope>
    <source>
        <strain evidence="3">race PST-78</strain>
    </source>
</reference>
<evidence type="ECO:0000256" key="1">
    <source>
        <dbReference type="SAM" id="MobiDB-lite"/>
    </source>
</evidence>
<proteinExistence type="predicted"/>
<evidence type="ECO:0008006" key="4">
    <source>
        <dbReference type="Google" id="ProtNLM"/>
    </source>
</evidence>
<accession>A0A0L0VIV7</accession>
<dbReference type="Proteomes" id="UP000054564">
    <property type="component" value="Unassembled WGS sequence"/>
</dbReference>
<name>A0A0L0VIV7_9BASI</name>
<gene>
    <name evidence="2" type="ORF">PSTG_07506</name>
</gene>
<protein>
    <recommendedName>
        <fullName evidence="4">EKC/KEOPS complex subunit GON7</fullName>
    </recommendedName>
</protein>
<organism evidence="2 3">
    <name type="scientific">Puccinia striiformis f. sp. tritici PST-78</name>
    <dbReference type="NCBI Taxonomy" id="1165861"/>
    <lineage>
        <taxon>Eukaryota</taxon>
        <taxon>Fungi</taxon>
        <taxon>Dikarya</taxon>
        <taxon>Basidiomycota</taxon>
        <taxon>Pucciniomycotina</taxon>
        <taxon>Pucciniomycetes</taxon>
        <taxon>Pucciniales</taxon>
        <taxon>Pucciniaceae</taxon>
        <taxon>Puccinia</taxon>
    </lineage>
</organism>
<evidence type="ECO:0000313" key="3">
    <source>
        <dbReference type="Proteomes" id="UP000054564"/>
    </source>
</evidence>
<dbReference type="EMBL" id="AJIL01000048">
    <property type="protein sequence ID" value="KNE99198.1"/>
    <property type="molecule type" value="Genomic_DNA"/>
</dbReference>
<feature type="compositionally biased region" description="Acidic residues" evidence="1">
    <location>
        <begin position="110"/>
        <end position="128"/>
    </location>
</feature>
<sequence length="128" mass="13941">MTKEECPTHDFQPSGSPSTVTLKLSIQLPSPDESEPGTKQESTLIEPIEESKNSHNVQLAELAKALGRMRNQTNLTLTALINSHGSLEIHKEKSLAASLARSAIGKLDSEQDGDEDDEDEDGDEVEEE</sequence>